<name>A0A418KVD6_9ACTN</name>
<dbReference type="PANTHER" id="PTHR34846:SF10">
    <property type="entry name" value="CYTOPLASMIC PROTEIN"/>
    <property type="match status" value="1"/>
</dbReference>
<dbReference type="Pfam" id="PF02627">
    <property type="entry name" value="CMD"/>
    <property type="match status" value="1"/>
</dbReference>
<dbReference type="InterPro" id="IPR003779">
    <property type="entry name" value="CMD-like"/>
</dbReference>
<accession>A0A418KVD6</accession>
<reference evidence="2 3" key="1">
    <citation type="submission" date="2018-09" db="EMBL/GenBank/DDBJ databases">
        <title>Isolation, diversity and antifungal activity of actinobacteria from wheat.</title>
        <authorList>
            <person name="Han C."/>
        </authorList>
    </citation>
    <scope>NUCLEOTIDE SEQUENCE [LARGE SCALE GENOMIC DNA]</scope>
    <source>
        <strain evidence="2 3">NEAU-YY265</strain>
    </source>
</reference>
<dbReference type="SUPFAM" id="SSF69118">
    <property type="entry name" value="AhpD-like"/>
    <property type="match status" value="1"/>
</dbReference>
<dbReference type="RefSeq" id="WP_119659158.1">
    <property type="nucleotide sequence ID" value="NZ_QUAL01000053.1"/>
</dbReference>
<dbReference type="NCBIfam" id="TIGR00778">
    <property type="entry name" value="ahpD_dom"/>
    <property type="match status" value="1"/>
</dbReference>
<feature type="domain" description="Carboxymuconolactone decarboxylase-like" evidence="1">
    <location>
        <begin position="12"/>
        <end position="92"/>
    </location>
</feature>
<dbReference type="Proteomes" id="UP000284057">
    <property type="component" value="Unassembled WGS sequence"/>
</dbReference>
<evidence type="ECO:0000313" key="3">
    <source>
        <dbReference type="Proteomes" id="UP000284057"/>
    </source>
</evidence>
<dbReference type="Gene3D" id="1.20.1290.10">
    <property type="entry name" value="AhpD-like"/>
    <property type="match status" value="1"/>
</dbReference>
<evidence type="ECO:0000313" key="2">
    <source>
        <dbReference type="EMBL" id="RIQ31225.1"/>
    </source>
</evidence>
<evidence type="ECO:0000259" key="1">
    <source>
        <dbReference type="Pfam" id="PF02627"/>
    </source>
</evidence>
<comment type="caution">
    <text evidence="2">The sequence shown here is derived from an EMBL/GenBank/DDBJ whole genome shotgun (WGS) entry which is preliminary data.</text>
</comment>
<proteinExistence type="predicted"/>
<dbReference type="AlphaFoldDB" id="A0A418KVD6"/>
<keyword evidence="3" id="KW-1185">Reference proteome</keyword>
<dbReference type="InterPro" id="IPR004675">
    <property type="entry name" value="AhpD_core"/>
</dbReference>
<organism evidence="2 3">
    <name type="scientific">Jiangella rhizosphaerae</name>
    <dbReference type="NCBI Taxonomy" id="2293569"/>
    <lineage>
        <taxon>Bacteria</taxon>
        <taxon>Bacillati</taxon>
        <taxon>Actinomycetota</taxon>
        <taxon>Actinomycetes</taxon>
        <taxon>Jiangellales</taxon>
        <taxon>Jiangellaceae</taxon>
        <taxon>Jiangella</taxon>
    </lineage>
</organism>
<dbReference type="InterPro" id="IPR029032">
    <property type="entry name" value="AhpD-like"/>
</dbReference>
<dbReference type="EMBL" id="QUAL01000053">
    <property type="protein sequence ID" value="RIQ31225.1"/>
    <property type="molecule type" value="Genomic_DNA"/>
</dbReference>
<dbReference type="OrthoDB" id="5185109at2"/>
<sequence length="147" mass="16029">MTQRLNVPAVAPEGYRAVAGLAEYIKANVDRTLMHLIELRASIINGCSFCVDMHSRDALAAGEDARRLFAVGAWEDAPFFDERERAALALTDAATRLAPGGVPDDVWDLAAKHFTEKELADLLLTIGTINVWNRITVPTKTEPPATV</sequence>
<protein>
    <submittedName>
        <fullName evidence="2">Carboxymuconolactone decarboxylase family protein</fullName>
    </submittedName>
</protein>
<gene>
    <name evidence="2" type="ORF">DY240_06625</name>
</gene>
<dbReference type="GO" id="GO:0051920">
    <property type="term" value="F:peroxiredoxin activity"/>
    <property type="evidence" value="ECO:0007669"/>
    <property type="project" value="InterPro"/>
</dbReference>
<dbReference type="PANTHER" id="PTHR34846">
    <property type="entry name" value="4-CARBOXYMUCONOLACTONE DECARBOXYLASE FAMILY PROTEIN (AFU_ORTHOLOGUE AFUA_6G11590)"/>
    <property type="match status" value="1"/>
</dbReference>